<dbReference type="GO" id="GO:0009052">
    <property type="term" value="P:pentose-phosphate shunt, non-oxidative branch"/>
    <property type="evidence" value="ECO:0007669"/>
    <property type="project" value="TreeGrafter"/>
</dbReference>
<dbReference type="Proteomes" id="UP000291469">
    <property type="component" value="Chromosome"/>
</dbReference>
<dbReference type="Gene3D" id="3.40.1400.10">
    <property type="entry name" value="Sugar-phosphate isomerase, RpiB/LacA/LacB"/>
    <property type="match status" value="1"/>
</dbReference>
<comment type="similarity">
    <text evidence="1">Belongs to the LacAB/RpiB family.</text>
</comment>
<dbReference type="PIRSF" id="PIRSF005384">
    <property type="entry name" value="RpiB_LacA_B"/>
    <property type="match status" value="1"/>
</dbReference>
<dbReference type="NCBIfam" id="TIGR01120">
    <property type="entry name" value="rpiB"/>
    <property type="match status" value="1"/>
</dbReference>
<dbReference type="NCBIfam" id="TIGR00689">
    <property type="entry name" value="rpiB_lacA_lacB"/>
    <property type="match status" value="1"/>
</dbReference>
<gene>
    <name evidence="3" type="primary">rpiB</name>
    <name evidence="3" type="ORF">ER308_02875</name>
</gene>
<dbReference type="Pfam" id="PF02502">
    <property type="entry name" value="LacAB_rpiB"/>
    <property type="match status" value="1"/>
</dbReference>
<dbReference type="InterPro" id="IPR004785">
    <property type="entry name" value="RpiB"/>
</dbReference>
<evidence type="ECO:0000256" key="1">
    <source>
        <dbReference type="ARBA" id="ARBA00008754"/>
    </source>
</evidence>
<reference evidence="3 4" key="1">
    <citation type="submission" date="2019-01" db="EMBL/GenBank/DDBJ databases">
        <title>Egibacter rhizosphaerae EGI 80759T.</title>
        <authorList>
            <person name="Chen D.-D."/>
            <person name="Tian Y."/>
            <person name="Jiao J.-Y."/>
            <person name="Zhang X.-T."/>
            <person name="Zhang Y.-G."/>
            <person name="Zhang Y."/>
            <person name="Xiao M."/>
            <person name="Shu W.-S."/>
            <person name="Li W.-J."/>
        </authorList>
    </citation>
    <scope>NUCLEOTIDE SEQUENCE [LARGE SCALE GENOMIC DNA]</scope>
    <source>
        <strain evidence="3 4">EGI 80759</strain>
    </source>
</reference>
<keyword evidence="4" id="KW-1185">Reference proteome</keyword>
<dbReference type="KEGG" id="erz:ER308_02875"/>
<dbReference type="PANTHER" id="PTHR30345:SF0">
    <property type="entry name" value="DNA DAMAGE-REPAIR_TOLERATION PROTEIN DRT102"/>
    <property type="match status" value="1"/>
</dbReference>
<keyword evidence="2 3" id="KW-0413">Isomerase</keyword>
<evidence type="ECO:0000313" key="4">
    <source>
        <dbReference type="Proteomes" id="UP000291469"/>
    </source>
</evidence>
<dbReference type="EMBL" id="CP036402">
    <property type="protein sequence ID" value="QBI21877.1"/>
    <property type="molecule type" value="Genomic_DNA"/>
</dbReference>
<dbReference type="NCBIfam" id="NF004051">
    <property type="entry name" value="PRK05571.1"/>
    <property type="match status" value="1"/>
</dbReference>
<proteinExistence type="inferred from homology"/>
<dbReference type="EC" id="5.3.1.6" evidence="3"/>
<protein>
    <submittedName>
        <fullName evidence="3">Ribose 5-phosphate isomerase B</fullName>
        <ecNumber evidence="3">5.3.1.6</ecNumber>
    </submittedName>
</protein>
<evidence type="ECO:0000256" key="2">
    <source>
        <dbReference type="ARBA" id="ARBA00023235"/>
    </source>
</evidence>
<accession>A0A411YL13</accession>
<dbReference type="PANTHER" id="PTHR30345">
    <property type="entry name" value="RIBOSE-5-PHOSPHATE ISOMERASE B"/>
    <property type="match status" value="1"/>
</dbReference>
<dbReference type="GO" id="GO:0019316">
    <property type="term" value="P:D-allose catabolic process"/>
    <property type="evidence" value="ECO:0007669"/>
    <property type="project" value="TreeGrafter"/>
</dbReference>
<dbReference type="InterPro" id="IPR036569">
    <property type="entry name" value="RpiB_LacA_LacB_sf"/>
</dbReference>
<dbReference type="GO" id="GO:0004751">
    <property type="term" value="F:ribose-5-phosphate isomerase activity"/>
    <property type="evidence" value="ECO:0007669"/>
    <property type="project" value="UniProtKB-EC"/>
</dbReference>
<evidence type="ECO:0000313" key="3">
    <source>
        <dbReference type="EMBL" id="QBI21877.1"/>
    </source>
</evidence>
<dbReference type="SUPFAM" id="SSF89623">
    <property type="entry name" value="Ribose/Galactose isomerase RpiB/AlsB"/>
    <property type="match status" value="1"/>
</dbReference>
<name>A0A411YL13_9ACTN</name>
<sequence length="150" mass="15933">MAVGADHGGFALKERLAAELRDRGHAVTDCGTHSTESADYPDFAHAVARHVADGSCDVGIVVDGAGIGSAMTANKVPGIRAATCWDVSSAQNSREHNHANVLSLGAGLLGENLALQVVYAWLATPWGGERHARRVNKITEYEGRYLRGQR</sequence>
<dbReference type="AlphaFoldDB" id="A0A411YL13"/>
<dbReference type="InterPro" id="IPR003500">
    <property type="entry name" value="RpiB_LacA_LacB"/>
</dbReference>
<organism evidence="3 4">
    <name type="scientific">Egibacter rhizosphaerae</name>
    <dbReference type="NCBI Taxonomy" id="1670831"/>
    <lineage>
        <taxon>Bacteria</taxon>
        <taxon>Bacillati</taxon>
        <taxon>Actinomycetota</taxon>
        <taxon>Nitriliruptoria</taxon>
        <taxon>Egibacterales</taxon>
        <taxon>Egibacteraceae</taxon>
        <taxon>Egibacter</taxon>
    </lineage>
</organism>
<dbReference type="OrthoDB" id="1778624at2"/>